<proteinExistence type="predicted"/>
<dbReference type="Gene3D" id="3.30.750.24">
    <property type="entry name" value="STAS domain"/>
    <property type="match status" value="1"/>
</dbReference>
<evidence type="ECO:0000259" key="2">
    <source>
        <dbReference type="PROSITE" id="PS50801"/>
    </source>
</evidence>
<keyword evidence="4" id="KW-1185">Reference proteome</keyword>
<dbReference type="Proteomes" id="UP001597260">
    <property type="component" value="Unassembled WGS sequence"/>
</dbReference>
<reference evidence="4" key="1">
    <citation type="journal article" date="2019" name="Int. J. Syst. Evol. Microbiol.">
        <title>The Global Catalogue of Microorganisms (GCM) 10K type strain sequencing project: providing services to taxonomists for standard genome sequencing and annotation.</title>
        <authorList>
            <consortium name="The Broad Institute Genomics Platform"/>
            <consortium name="The Broad Institute Genome Sequencing Center for Infectious Disease"/>
            <person name="Wu L."/>
            <person name="Ma J."/>
        </authorList>
    </citation>
    <scope>NUCLEOTIDE SEQUENCE [LARGE SCALE GENOMIC DNA]</scope>
    <source>
        <strain evidence="4">JCM 31037</strain>
    </source>
</reference>
<dbReference type="EMBL" id="JBHTMP010000011">
    <property type="protein sequence ID" value="MFD1321343.1"/>
    <property type="molecule type" value="Genomic_DNA"/>
</dbReference>
<evidence type="ECO:0000313" key="4">
    <source>
        <dbReference type="Proteomes" id="UP001597260"/>
    </source>
</evidence>
<feature type="domain" description="STAS" evidence="2">
    <location>
        <begin position="25"/>
        <end position="116"/>
    </location>
</feature>
<dbReference type="Pfam" id="PF13466">
    <property type="entry name" value="STAS_2"/>
    <property type="match status" value="1"/>
</dbReference>
<dbReference type="InterPro" id="IPR002645">
    <property type="entry name" value="STAS_dom"/>
</dbReference>
<dbReference type="InterPro" id="IPR036513">
    <property type="entry name" value="STAS_dom_sf"/>
</dbReference>
<comment type="caution">
    <text evidence="3">The sequence shown here is derived from an EMBL/GenBank/DDBJ whole genome shotgun (WGS) entry which is preliminary data.</text>
</comment>
<evidence type="ECO:0000313" key="3">
    <source>
        <dbReference type="EMBL" id="MFD1321343.1"/>
    </source>
</evidence>
<feature type="region of interest" description="Disordered" evidence="1">
    <location>
        <begin position="108"/>
        <end position="135"/>
    </location>
</feature>
<sequence length="135" mass="14606">MSGNKLDPAGGPQPLRVEVAVTHLLDIAAIPRVAALLDEALDRRPAEIVIDLAGCRYVDAAGIALLLDLHRRSWRVGSQLTLRSPSTRLRRLLEIARVDQVLQVESDSTGATAQRANGGRNEASDQCEAFGRMGR</sequence>
<organism evidence="3 4">
    <name type="scientific">Micromonospora sonneratiae</name>
    <dbReference type="NCBI Taxonomy" id="1184706"/>
    <lineage>
        <taxon>Bacteria</taxon>
        <taxon>Bacillati</taxon>
        <taxon>Actinomycetota</taxon>
        <taxon>Actinomycetes</taxon>
        <taxon>Micromonosporales</taxon>
        <taxon>Micromonosporaceae</taxon>
        <taxon>Micromonospora</taxon>
    </lineage>
</organism>
<gene>
    <name evidence="3" type="ORF">ACFQ4H_09600</name>
</gene>
<evidence type="ECO:0000256" key="1">
    <source>
        <dbReference type="SAM" id="MobiDB-lite"/>
    </source>
</evidence>
<dbReference type="CDD" id="cd07043">
    <property type="entry name" value="STAS_anti-anti-sigma_factors"/>
    <property type="match status" value="1"/>
</dbReference>
<dbReference type="PANTHER" id="PTHR33495:SF2">
    <property type="entry name" value="ANTI-SIGMA FACTOR ANTAGONIST TM_1081-RELATED"/>
    <property type="match status" value="1"/>
</dbReference>
<dbReference type="PROSITE" id="PS50801">
    <property type="entry name" value="STAS"/>
    <property type="match status" value="1"/>
</dbReference>
<accession>A0ABW3YC72</accession>
<name>A0ABW3YC72_9ACTN</name>
<dbReference type="SUPFAM" id="SSF52091">
    <property type="entry name" value="SpoIIaa-like"/>
    <property type="match status" value="1"/>
</dbReference>
<protein>
    <submittedName>
        <fullName evidence="3">STAS domain-containing protein</fullName>
    </submittedName>
</protein>
<dbReference type="PANTHER" id="PTHR33495">
    <property type="entry name" value="ANTI-SIGMA FACTOR ANTAGONIST TM_1081-RELATED-RELATED"/>
    <property type="match status" value="1"/>
</dbReference>
<dbReference type="RefSeq" id="WP_377569351.1">
    <property type="nucleotide sequence ID" value="NZ_JBHTMP010000011.1"/>
</dbReference>
<dbReference type="InterPro" id="IPR058548">
    <property type="entry name" value="MlaB-like_STAS"/>
</dbReference>